<dbReference type="EMBL" id="MUXN01000009">
    <property type="protein sequence ID" value="OOC06162.1"/>
    <property type="molecule type" value="Genomic_DNA"/>
</dbReference>
<protein>
    <recommendedName>
        <fullName evidence="3">OsmC family peroxiredoxin</fullName>
    </recommendedName>
</protein>
<sequence length="60" mass="6589">MTMQAGGERGNSVEWWGQVVGRWSVKASLRDPESLKEAFTDFRTSCPIRDLSVGSSGTNI</sequence>
<accession>A0ABX3JF99</accession>
<evidence type="ECO:0000313" key="2">
    <source>
        <dbReference type="Proteomes" id="UP000188551"/>
    </source>
</evidence>
<proteinExistence type="predicted"/>
<organism evidence="1 2">
    <name type="scientific">Amycolatopsis azurea DSM 43854</name>
    <dbReference type="NCBI Taxonomy" id="1238180"/>
    <lineage>
        <taxon>Bacteria</taxon>
        <taxon>Bacillati</taxon>
        <taxon>Actinomycetota</taxon>
        <taxon>Actinomycetes</taxon>
        <taxon>Pseudonocardiales</taxon>
        <taxon>Pseudonocardiaceae</taxon>
        <taxon>Amycolatopsis</taxon>
    </lineage>
</organism>
<reference evidence="1 2" key="1">
    <citation type="submission" date="2017-02" db="EMBL/GenBank/DDBJ databases">
        <title>Amycolatopsis azurea DSM 43854 draft genome.</title>
        <authorList>
            <person name="Mayilraj S."/>
        </authorList>
    </citation>
    <scope>NUCLEOTIDE SEQUENCE [LARGE SCALE GENOMIC DNA]</scope>
    <source>
        <strain evidence="1 2">DSM 43854</strain>
    </source>
</reference>
<evidence type="ECO:0008006" key="3">
    <source>
        <dbReference type="Google" id="ProtNLM"/>
    </source>
</evidence>
<keyword evidence="2" id="KW-1185">Reference proteome</keyword>
<evidence type="ECO:0000313" key="1">
    <source>
        <dbReference type="EMBL" id="OOC06162.1"/>
    </source>
</evidence>
<comment type="caution">
    <text evidence="1">The sequence shown here is derived from an EMBL/GenBank/DDBJ whole genome shotgun (WGS) entry which is preliminary data.</text>
</comment>
<gene>
    <name evidence="1" type="ORF">B0293_13995</name>
</gene>
<dbReference type="Proteomes" id="UP000188551">
    <property type="component" value="Unassembled WGS sequence"/>
</dbReference>
<name>A0ABX3JF99_9PSEU</name>